<evidence type="ECO:0000256" key="6">
    <source>
        <dbReference type="ARBA" id="ARBA00023180"/>
    </source>
</evidence>
<evidence type="ECO:0000256" key="7">
    <source>
        <dbReference type="RuleBase" id="RU362129"/>
    </source>
</evidence>
<dbReference type="PANTHER" id="PTHR11509">
    <property type="entry name" value="GLYCOPROTEIN HORMONE ALPHA CHAIN"/>
    <property type="match status" value="1"/>
</dbReference>
<dbReference type="Ensembl" id="ENSOMYT00000119716.1">
    <property type="protein sequence ID" value="ENSOMYP00000142040.1"/>
    <property type="gene ID" value="ENSOMYG00000053573.1"/>
</dbReference>
<reference evidence="8" key="3">
    <citation type="submission" date="2025-09" db="UniProtKB">
        <authorList>
            <consortium name="Ensembl"/>
        </authorList>
    </citation>
    <scope>IDENTIFICATION</scope>
</reference>
<dbReference type="SMART" id="SM00067">
    <property type="entry name" value="GHA"/>
    <property type="match status" value="1"/>
</dbReference>
<accession>A0A8K9Y207</accession>
<evidence type="ECO:0000313" key="8">
    <source>
        <dbReference type="Ensembl" id="ENSOMYP00000142040.1"/>
    </source>
</evidence>
<keyword evidence="4 7" id="KW-0372">Hormone</keyword>
<dbReference type="GO" id="GO:0006590">
    <property type="term" value="P:thyroid hormone generation"/>
    <property type="evidence" value="ECO:0007669"/>
    <property type="project" value="TreeGrafter"/>
</dbReference>
<protein>
    <recommendedName>
        <fullName evidence="7">Glycoprotein hormones alpha chain</fullName>
    </recommendedName>
</protein>
<reference evidence="8" key="1">
    <citation type="submission" date="2020-07" db="EMBL/GenBank/DDBJ databases">
        <title>A long reads based de novo assembly of the rainbow trout Arlee double haploid line genome.</title>
        <authorList>
            <person name="Gao G."/>
            <person name="Palti Y."/>
        </authorList>
    </citation>
    <scope>NUCLEOTIDE SEQUENCE [LARGE SCALE GENOMIC DNA]</scope>
</reference>
<reference evidence="8" key="2">
    <citation type="submission" date="2025-08" db="UniProtKB">
        <authorList>
            <consortium name="Ensembl"/>
        </authorList>
    </citation>
    <scope>IDENTIFICATION</scope>
</reference>
<proteinExistence type="inferred from homology"/>
<dbReference type="Pfam" id="PF00236">
    <property type="entry name" value="Hormone_6"/>
    <property type="match status" value="1"/>
</dbReference>
<evidence type="ECO:0000256" key="3">
    <source>
        <dbReference type="ARBA" id="ARBA00022525"/>
    </source>
</evidence>
<comment type="subcellular location">
    <subcellularLocation>
        <location evidence="1 7">Secreted</location>
    </subcellularLocation>
</comment>
<evidence type="ECO:0000256" key="4">
    <source>
        <dbReference type="ARBA" id="ARBA00022702"/>
    </source>
</evidence>
<sequence>CNPLGQKHLPNIDPPPPPPPLSNPCAPIYQCTGCCFSRASPTPLRSKKTMLVPKNITSEATCLVGCPLCYCLNCCLPL</sequence>
<dbReference type="GO" id="GO:0016913">
    <property type="term" value="F:follicle-stimulating hormone activity"/>
    <property type="evidence" value="ECO:0007669"/>
    <property type="project" value="TreeGrafter"/>
</dbReference>
<keyword evidence="3 7" id="KW-0964">Secreted</keyword>
<name>A0A8K9Y207_ONCMY</name>
<keyword evidence="5" id="KW-1015">Disulfide bond</keyword>
<dbReference type="Gene3D" id="2.10.90.10">
    <property type="entry name" value="Cystine-knot cytokines"/>
    <property type="match status" value="1"/>
</dbReference>
<keyword evidence="9" id="KW-1185">Reference proteome</keyword>
<evidence type="ECO:0000313" key="9">
    <source>
        <dbReference type="Proteomes" id="UP000694395"/>
    </source>
</evidence>
<dbReference type="PROSITE" id="PS50277">
    <property type="entry name" value="GLYCO_HORMONE_ALPHA_3"/>
    <property type="match status" value="1"/>
</dbReference>
<dbReference type="PANTHER" id="PTHR11509:SF0">
    <property type="entry name" value="GLYCOPROTEIN HORMONES ALPHA CHAIN"/>
    <property type="match status" value="1"/>
</dbReference>
<evidence type="ECO:0000256" key="5">
    <source>
        <dbReference type="ARBA" id="ARBA00023157"/>
    </source>
</evidence>
<dbReference type="InterPro" id="IPR000476">
    <property type="entry name" value="Glyco_hormone"/>
</dbReference>
<keyword evidence="6 7" id="KW-0325">Glycoprotein</keyword>
<dbReference type="GO" id="GO:0010893">
    <property type="term" value="P:positive regulation of steroid biosynthetic process"/>
    <property type="evidence" value="ECO:0007669"/>
    <property type="project" value="TreeGrafter"/>
</dbReference>
<dbReference type="SUPFAM" id="SSF57501">
    <property type="entry name" value="Cystine-knot cytokines"/>
    <property type="match status" value="1"/>
</dbReference>
<dbReference type="AlphaFoldDB" id="A0A8K9Y207"/>
<dbReference type="InterPro" id="IPR029034">
    <property type="entry name" value="Cystine-knot_cytokine"/>
</dbReference>
<organism evidence="8 9">
    <name type="scientific">Oncorhynchus mykiss</name>
    <name type="common">Rainbow trout</name>
    <name type="synonym">Salmo gairdneri</name>
    <dbReference type="NCBI Taxonomy" id="8022"/>
    <lineage>
        <taxon>Eukaryota</taxon>
        <taxon>Metazoa</taxon>
        <taxon>Chordata</taxon>
        <taxon>Craniata</taxon>
        <taxon>Vertebrata</taxon>
        <taxon>Euteleostomi</taxon>
        <taxon>Actinopterygii</taxon>
        <taxon>Neopterygii</taxon>
        <taxon>Teleostei</taxon>
        <taxon>Protacanthopterygii</taxon>
        <taxon>Salmoniformes</taxon>
        <taxon>Salmonidae</taxon>
        <taxon>Salmoninae</taxon>
        <taxon>Oncorhynchus</taxon>
    </lineage>
</organism>
<evidence type="ECO:0000256" key="1">
    <source>
        <dbReference type="ARBA" id="ARBA00004613"/>
    </source>
</evidence>
<comment type="similarity">
    <text evidence="2 7">Belongs to the glycoprotein hormones subunit alpha family.</text>
</comment>
<dbReference type="GO" id="GO:0016914">
    <property type="term" value="C:follicle-stimulating hormone complex"/>
    <property type="evidence" value="ECO:0007669"/>
    <property type="project" value="TreeGrafter"/>
</dbReference>
<dbReference type="GeneTree" id="ENSGT00990000212836"/>
<comment type="subunit">
    <text evidence="7">Heterodimer of an alpha and a beta chain.</text>
</comment>
<dbReference type="PRINTS" id="PR00274">
    <property type="entry name" value="GLYCOHORMONE"/>
</dbReference>
<dbReference type="GO" id="GO:0005615">
    <property type="term" value="C:extracellular space"/>
    <property type="evidence" value="ECO:0007669"/>
    <property type="project" value="TreeGrafter"/>
</dbReference>
<dbReference type="Proteomes" id="UP000694395">
    <property type="component" value="Chromosome 25"/>
</dbReference>
<evidence type="ECO:0000256" key="2">
    <source>
        <dbReference type="ARBA" id="ARBA00009128"/>
    </source>
</evidence>